<dbReference type="Gene3D" id="2.60.120.10">
    <property type="entry name" value="Jelly Rolls"/>
    <property type="match status" value="1"/>
</dbReference>
<dbReference type="Pfam" id="PF07883">
    <property type="entry name" value="Cupin_2"/>
    <property type="match status" value="1"/>
</dbReference>
<feature type="domain" description="Cupin type-2" evidence="1">
    <location>
        <begin position="43"/>
        <end position="103"/>
    </location>
</feature>
<organism evidence="2 3">
    <name type="scientific">Candidatus Cryosericum terrychapinii</name>
    <dbReference type="NCBI Taxonomy" id="2290919"/>
    <lineage>
        <taxon>Bacteria</taxon>
        <taxon>Pseudomonadati</taxon>
        <taxon>Caldisericota/Cryosericota group</taxon>
        <taxon>Candidatus Cryosericota</taxon>
        <taxon>Candidatus Cryosericia</taxon>
        <taxon>Candidatus Cryosericales</taxon>
        <taxon>Candidatus Cryosericaceae</taxon>
        <taxon>Candidatus Cryosericum</taxon>
    </lineage>
</organism>
<dbReference type="RefSeq" id="WP_119089225.1">
    <property type="nucleotide sequence ID" value="NZ_QXIS01000030.1"/>
</dbReference>
<dbReference type="AlphaFoldDB" id="A0A398CTT5"/>
<dbReference type="OrthoDB" id="9793184at2"/>
<dbReference type="InterPro" id="IPR013096">
    <property type="entry name" value="Cupin_2"/>
</dbReference>
<dbReference type="InterPro" id="IPR014710">
    <property type="entry name" value="RmlC-like_jellyroll"/>
</dbReference>
<dbReference type="PANTHER" id="PTHR37694">
    <property type="entry name" value="SLR8022 PROTEIN"/>
    <property type="match status" value="1"/>
</dbReference>
<comment type="caution">
    <text evidence="2">The sequence shown here is derived from an EMBL/GenBank/DDBJ whole genome shotgun (WGS) entry which is preliminary data.</text>
</comment>
<gene>
    <name evidence="2" type="ORF">SMC7_04900</name>
</gene>
<sequence length="108" mass="11479">MATNELHGKPARLVDLIVVQPGAVVSKTLVDRPTGTITLFAFDKGQKLSEHTALFDALVTALQGSVDIILDSVHHTLTAGDAIIMPAGVVHAVDALEPCIWLLTMIRS</sequence>
<name>A0A398CTT5_9BACT</name>
<dbReference type="PANTHER" id="PTHR37694:SF1">
    <property type="entry name" value="SLR8022 PROTEIN"/>
    <property type="match status" value="1"/>
</dbReference>
<reference evidence="2 3" key="1">
    <citation type="submission" date="2018-09" db="EMBL/GenBank/DDBJ databases">
        <title>Discovery and Ecogenomic Context for Candidatus Cryosericales, a Global Caldiserica Order Active in Thawing Permafrost.</title>
        <authorList>
            <person name="Martinez M.A."/>
            <person name="Woodcroft B.J."/>
            <person name="Ignacio Espinoza J.C."/>
            <person name="Zayed A."/>
            <person name="Singleton C.M."/>
            <person name="Boyd J."/>
            <person name="Li Y.-F."/>
            <person name="Purvine S."/>
            <person name="Maughan H."/>
            <person name="Hodgkins S.B."/>
            <person name="Anderson D."/>
            <person name="Sederholm M."/>
            <person name="Temperton B."/>
            <person name="Saleska S.R."/>
            <person name="Tyson G.W."/>
            <person name="Rich V.I."/>
        </authorList>
    </citation>
    <scope>NUCLEOTIDE SEQUENCE [LARGE SCALE GENOMIC DNA]</scope>
    <source>
        <strain evidence="2 3">SMC7</strain>
    </source>
</reference>
<protein>
    <submittedName>
        <fullName evidence="2">Cupin domain-containing protein</fullName>
    </submittedName>
</protein>
<evidence type="ECO:0000313" key="2">
    <source>
        <dbReference type="EMBL" id="RIE05963.1"/>
    </source>
</evidence>
<dbReference type="CDD" id="cd02230">
    <property type="entry name" value="cupin_HP0902-like"/>
    <property type="match status" value="1"/>
</dbReference>
<keyword evidence="3" id="KW-1185">Reference proteome</keyword>
<proteinExistence type="predicted"/>
<evidence type="ECO:0000313" key="3">
    <source>
        <dbReference type="Proteomes" id="UP000266328"/>
    </source>
</evidence>
<dbReference type="EMBL" id="QXIS01000030">
    <property type="protein sequence ID" value="RIE05963.1"/>
    <property type="molecule type" value="Genomic_DNA"/>
</dbReference>
<dbReference type="SUPFAM" id="SSF51182">
    <property type="entry name" value="RmlC-like cupins"/>
    <property type="match status" value="1"/>
</dbReference>
<dbReference type="Proteomes" id="UP000266328">
    <property type="component" value="Unassembled WGS sequence"/>
</dbReference>
<evidence type="ECO:0000259" key="1">
    <source>
        <dbReference type="Pfam" id="PF07883"/>
    </source>
</evidence>
<dbReference type="InterPro" id="IPR011051">
    <property type="entry name" value="RmlC_Cupin_sf"/>
</dbReference>
<accession>A0A398CTT5</accession>